<dbReference type="Proteomes" id="UP001165083">
    <property type="component" value="Unassembled WGS sequence"/>
</dbReference>
<organism evidence="1 2">
    <name type="scientific">Phytophthora lilii</name>
    <dbReference type="NCBI Taxonomy" id="2077276"/>
    <lineage>
        <taxon>Eukaryota</taxon>
        <taxon>Sar</taxon>
        <taxon>Stramenopiles</taxon>
        <taxon>Oomycota</taxon>
        <taxon>Peronosporomycetes</taxon>
        <taxon>Peronosporales</taxon>
        <taxon>Peronosporaceae</taxon>
        <taxon>Phytophthora</taxon>
    </lineage>
</organism>
<dbReference type="EMBL" id="BSXW01002118">
    <property type="protein sequence ID" value="GMF40942.1"/>
    <property type="molecule type" value="Genomic_DNA"/>
</dbReference>
<name>A0A9W7CUG8_9STRA</name>
<reference evidence="1" key="1">
    <citation type="submission" date="2023-04" db="EMBL/GenBank/DDBJ databases">
        <title>Phytophthora lilii NBRC 32176.</title>
        <authorList>
            <person name="Ichikawa N."/>
            <person name="Sato H."/>
            <person name="Tonouchi N."/>
        </authorList>
    </citation>
    <scope>NUCLEOTIDE SEQUENCE</scope>
    <source>
        <strain evidence="1">NBRC 32176</strain>
    </source>
</reference>
<sequence>MYANDDKVVLEAYTDANWGSNLDDRRSVSGIMVMIGDAPVVFKSKYQRTVAVSLAEAEYMALSLCTQEVLWTRAMLKDLDHEQVGATVIWEDNQGAIGLASNAGYNARTKHVDIRHHFIRENVASDIIIVKYVSTTDQLADMLTKALGSKRLKYLRDTSGIVNKLKQEEHLRRVGVLKWRLLILAVTHTMMT</sequence>
<dbReference type="PANTHER" id="PTHR11439">
    <property type="entry name" value="GAG-POL-RELATED RETROTRANSPOSON"/>
    <property type="match status" value="1"/>
</dbReference>
<proteinExistence type="predicted"/>
<gene>
    <name evidence="1" type="ORF">Plil01_001660700</name>
</gene>
<evidence type="ECO:0000313" key="2">
    <source>
        <dbReference type="Proteomes" id="UP001165083"/>
    </source>
</evidence>
<protein>
    <submittedName>
        <fullName evidence="1">Unnamed protein product</fullName>
    </submittedName>
</protein>
<dbReference type="PANTHER" id="PTHR11439:SF440">
    <property type="entry name" value="INTEGRASE CATALYTIC DOMAIN-CONTAINING PROTEIN"/>
    <property type="match status" value="1"/>
</dbReference>
<keyword evidence="2" id="KW-1185">Reference proteome</keyword>
<accession>A0A9W7CUG8</accession>
<evidence type="ECO:0000313" key="1">
    <source>
        <dbReference type="EMBL" id="GMF40942.1"/>
    </source>
</evidence>
<dbReference type="OrthoDB" id="97581at2759"/>
<dbReference type="CDD" id="cd09272">
    <property type="entry name" value="RNase_HI_RT_Ty1"/>
    <property type="match status" value="1"/>
</dbReference>
<comment type="caution">
    <text evidence="1">The sequence shown here is derived from an EMBL/GenBank/DDBJ whole genome shotgun (WGS) entry which is preliminary data.</text>
</comment>
<dbReference type="AlphaFoldDB" id="A0A9W7CUG8"/>